<gene>
    <name evidence="2" type="ORF">CAPTEDRAFT_24904</name>
</gene>
<evidence type="ECO:0000313" key="2">
    <source>
        <dbReference type="EMBL" id="ELU03455.1"/>
    </source>
</evidence>
<keyword evidence="1" id="KW-0812">Transmembrane</keyword>
<dbReference type="PANTHER" id="PTHR23302:SF43">
    <property type="entry name" value="TMC DOMAIN-CONTAINING PROTEIN"/>
    <property type="match status" value="1"/>
</dbReference>
<feature type="transmembrane region" description="Helical" evidence="1">
    <location>
        <begin position="287"/>
        <end position="307"/>
    </location>
</feature>
<feature type="transmembrane region" description="Helical" evidence="1">
    <location>
        <begin position="319"/>
        <end position="334"/>
    </location>
</feature>
<dbReference type="GO" id="GO:0005886">
    <property type="term" value="C:plasma membrane"/>
    <property type="evidence" value="ECO:0007669"/>
    <property type="project" value="InterPro"/>
</dbReference>
<evidence type="ECO:0008006" key="5">
    <source>
        <dbReference type="Google" id="ProtNLM"/>
    </source>
</evidence>
<reference evidence="3" key="3">
    <citation type="submission" date="2015-06" db="UniProtKB">
        <authorList>
            <consortium name="EnsemblMetazoa"/>
        </authorList>
    </citation>
    <scope>IDENTIFICATION</scope>
</reference>
<keyword evidence="1" id="KW-1133">Transmembrane helix</keyword>
<feature type="transmembrane region" description="Helical" evidence="1">
    <location>
        <begin position="120"/>
        <end position="141"/>
    </location>
</feature>
<organism evidence="2">
    <name type="scientific">Capitella teleta</name>
    <name type="common">Polychaete worm</name>
    <dbReference type="NCBI Taxonomy" id="283909"/>
    <lineage>
        <taxon>Eukaryota</taxon>
        <taxon>Metazoa</taxon>
        <taxon>Spiralia</taxon>
        <taxon>Lophotrochozoa</taxon>
        <taxon>Annelida</taxon>
        <taxon>Polychaeta</taxon>
        <taxon>Sedentaria</taxon>
        <taxon>Scolecida</taxon>
        <taxon>Capitellidae</taxon>
        <taxon>Capitella</taxon>
    </lineage>
</organism>
<accession>R7UAU4</accession>
<dbReference type="OrthoDB" id="1936208at2759"/>
<dbReference type="InterPro" id="IPR038900">
    <property type="entry name" value="TMC"/>
</dbReference>
<protein>
    <recommendedName>
        <fullName evidence="5">TMC domain-containing protein</fullName>
    </recommendedName>
</protein>
<keyword evidence="4" id="KW-1185">Reference proteome</keyword>
<evidence type="ECO:0000256" key="1">
    <source>
        <dbReference type="SAM" id="Phobius"/>
    </source>
</evidence>
<dbReference type="EMBL" id="AMQN01008453">
    <property type="status" value="NOT_ANNOTATED_CDS"/>
    <property type="molecule type" value="Genomic_DNA"/>
</dbReference>
<sequence>WQRFKANLAEVTYSLSLWKGHLKVIEGHFGTGVTSYFLFLKRLLLLNIIVFLLTLAFVIIPQIVFRWEQQTPPGYTQNISFSGWEFFTGGGWFSDTEMYYGYYYDAVITVLSGSAYDMRYAYLCTCGGYYLLTVIILASILSSSYKQNYISASNEYSFYYVSKVFCGWDYSVTNDDAAALKSKSIFKELQEYLSTFKKDEKSRTCIEWCGVTIFRLFTNLIVLGLLAGSGYLMWYISITQSLTNDVGILSDLAMPLCISAINVFLPFAFTILASFEKYRNPRAELTITMLRTIVLNAVTIGVLIYFWFNSCWENFMGEQIYRLVIVDFVFILLIT</sequence>
<reference evidence="4" key="1">
    <citation type="submission" date="2012-12" db="EMBL/GenBank/DDBJ databases">
        <authorList>
            <person name="Hellsten U."/>
            <person name="Grimwood J."/>
            <person name="Chapman J.A."/>
            <person name="Shapiro H."/>
            <person name="Aerts A."/>
            <person name="Otillar R.P."/>
            <person name="Terry A.Y."/>
            <person name="Boore J.L."/>
            <person name="Simakov O."/>
            <person name="Marletaz F."/>
            <person name="Cho S.-J."/>
            <person name="Edsinger-Gonzales E."/>
            <person name="Havlak P."/>
            <person name="Kuo D.-H."/>
            <person name="Larsson T."/>
            <person name="Lv J."/>
            <person name="Arendt D."/>
            <person name="Savage R."/>
            <person name="Osoegawa K."/>
            <person name="de Jong P."/>
            <person name="Lindberg D.R."/>
            <person name="Seaver E.C."/>
            <person name="Weisblat D.A."/>
            <person name="Putnam N.H."/>
            <person name="Grigoriev I.V."/>
            <person name="Rokhsar D.S."/>
        </authorList>
    </citation>
    <scope>NUCLEOTIDE SEQUENCE</scope>
    <source>
        <strain evidence="4">I ESC-2004</strain>
    </source>
</reference>
<feature type="transmembrane region" description="Helical" evidence="1">
    <location>
        <begin position="252"/>
        <end position="275"/>
    </location>
</feature>
<evidence type="ECO:0000313" key="3">
    <source>
        <dbReference type="EnsemblMetazoa" id="CapteP24904"/>
    </source>
</evidence>
<proteinExistence type="predicted"/>
<dbReference type="AlphaFoldDB" id="R7UAU4"/>
<feature type="non-terminal residue" evidence="2">
    <location>
        <position position="335"/>
    </location>
</feature>
<dbReference type="EMBL" id="KB303150">
    <property type="protein sequence ID" value="ELU03455.1"/>
    <property type="molecule type" value="Genomic_DNA"/>
</dbReference>
<name>R7UAU4_CAPTE</name>
<dbReference type="HOGENOM" id="CLU_830467_0_0_1"/>
<keyword evidence="1" id="KW-0472">Membrane</keyword>
<dbReference type="STRING" id="283909.R7UAU4"/>
<dbReference type="EnsemblMetazoa" id="CapteT24904">
    <property type="protein sequence ID" value="CapteP24904"/>
    <property type="gene ID" value="CapteG24904"/>
</dbReference>
<feature type="transmembrane region" description="Helical" evidence="1">
    <location>
        <begin position="44"/>
        <end position="65"/>
    </location>
</feature>
<feature type="transmembrane region" description="Helical" evidence="1">
    <location>
        <begin position="208"/>
        <end position="232"/>
    </location>
</feature>
<evidence type="ECO:0000313" key="4">
    <source>
        <dbReference type="Proteomes" id="UP000014760"/>
    </source>
</evidence>
<dbReference type="OMA" id="VHMANVI"/>
<feature type="non-terminal residue" evidence="2">
    <location>
        <position position="1"/>
    </location>
</feature>
<dbReference type="PANTHER" id="PTHR23302">
    <property type="entry name" value="TRANSMEMBRANE CHANNEL-RELATED"/>
    <property type="match status" value="1"/>
</dbReference>
<dbReference type="Proteomes" id="UP000014760">
    <property type="component" value="Unassembled WGS sequence"/>
</dbReference>
<reference evidence="2 4" key="2">
    <citation type="journal article" date="2013" name="Nature">
        <title>Insights into bilaterian evolution from three spiralian genomes.</title>
        <authorList>
            <person name="Simakov O."/>
            <person name="Marletaz F."/>
            <person name="Cho S.J."/>
            <person name="Edsinger-Gonzales E."/>
            <person name="Havlak P."/>
            <person name="Hellsten U."/>
            <person name="Kuo D.H."/>
            <person name="Larsson T."/>
            <person name="Lv J."/>
            <person name="Arendt D."/>
            <person name="Savage R."/>
            <person name="Osoegawa K."/>
            <person name="de Jong P."/>
            <person name="Grimwood J."/>
            <person name="Chapman J.A."/>
            <person name="Shapiro H."/>
            <person name="Aerts A."/>
            <person name="Otillar R.P."/>
            <person name="Terry A.Y."/>
            <person name="Boore J.L."/>
            <person name="Grigoriev I.V."/>
            <person name="Lindberg D.R."/>
            <person name="Seaver E.C."/>
            <person name="Weisblat D.A."/>
            <person name="Putnam N.H."/>
            <person name="Rokhsar D.S."/>
        </authorList>
    </citation>
    <scope>NUCLEOTIDE SEQUENCE</scope>
    <source>
        <strain evidence="2 4">I ESC-2004</strain>
    </source>
</reference>
<dbReference type="GO" id="GO:0008381">
    <property type="term" value="F:mechanosensitive monoatomic ion channel activity"/>
    <property type="evidence" value="ECO:0007669"/>
    <property type="project" value="TreeGrafter"/>
</dbReference>